<dbReference type="EMBL" id="GBRH01259622">
    <property type="protein sequence ID" value="JAD38273.1"/>
    <property type="molecule type" value="Transcribed_RNA"/>
</dbReference>
<evidence type="ECO:0000313" key="1">
    <source>
        <dbReference type="EMBL" id="JAD38273.1"/>
    </source>
</evidence>
<reference evidence="1" key="2">
    <citation type="journal article" date="2015" name="Data Brief">
        <title>Shoot transcriptome of the giant reed, Arundo donax.</title>
        <authorList>
            <person name="Barrero R.A."/>
            <person name="Guerrero F.D."/>
            <person name="Moolhuijzen P."/>
            <person name="Goolsby J.A."/>
            <person name="Tidwell J."/>
            <person name="Bellgard S.E."/>
            <person name="Bellgard M.I."/>
        </authorList>
    </citation>
    <scope>NUCLEOTIDE SEQUENCE</scope>
    <source>
        <tissue evidence="1">Shoot tissue taken approximately 20 cm above the soil surface</tissue>
    </source>
</reference>
<reference evidence="1" key="1">
    <citation type="submission" date="2014-09" db="EMBL/GenBank/DDBJ databases">
        <authorList>
            <person name="Magalhaes I.L.F."/>
            <person name="Oliveira U."/>
            <person name="Santos F.R."/>
            <person name="Vidigal T.H.D.A."/>
            <person name="Brescovit A.D."/>
            <person name="Santos A.J."/>
        </authorList>
    </citation>
    <scope>NUCLEOTIDE SEQUENCE</scope>
    <source>
        <tissue evidence="1">Shoot tissue taken approximately 20 cm above the soil surface</tissue>
    </source>
</reference>
<proteinExistence type="predicted"/>
<sequence>MDLSLHILIAASATARLACAGDLRD</sequence>
<name>A0A0A8ZKR3_ARUDO</name>
<dbReference type="AlphaFoldDB" id="A0A0A8ZKR3"/>
<protein>
    <submittedName>
        <fullName evidence="1">Uncharacterized protein</fullName>
    </submittedName>
</protein>
<organism evidence="1">
    <name type="scientific">Arundo donax</name>
    <name type="common">Giant reed</name>
    <name type="synonym">Donax arundinaceus</name>
    <dbReference type="NCBI Taxonomy" id="35708"/>
    <lineage>
        <taxon>Eukaryota</taxon>
        <taxon>Viridiplantae</taxon>
        <taxon>Streptophyta</taxon>
        <taxon>Embryophyta</taxon>
        <taxon>Tracheophyta</taxon>
        <taxon>Spermatophyta</taxon>
        <taxon>Magnoliopsida</taxon>
        <taxon>Liliopsida</taxon>
        <taxon>Poales</taxon>
        <taxon>Poaceae</taxon>
        <taxon>PACMAD clade</taxon>
        <taxon>Arundinoideae</taxon>
        <taxon>Arundineae</taxon>
        <taxon>Arundo</taxon>
    </lineage>
</organism>
<accession>A0A0A8ZKR3</accession>